<dbReference type="Gene3D" id="3.20.20.190">
    <property type="entry name" value="Phosphatidylinositol (PI) phosphodiesterase"/>
    <property type="match status" value="1"/>
</dbReference>
<accession>A0A1I5VFI0</accession>
<evidence type="ECO:0000313" key="2">
    <source>
        <dbReference type="Proteomes" id="UP000199306"/>
    </source>
</evidence>
<dbReference type="Pfam" id="PF16670">
    <property type="entry name" value="PI-PLC-C1"/>
    <property type="match status" value="1"/>
</dbReference>
<gene>
    <name evidence="1" type="ORF">SAMN04515674_10990</name>
</gene>
<dbReference type="GO" id="GO:0006629">
    <property type="term" value="P:lipid metabolic process"/>
    <property type="evidence" value="ECO:0007669"/>
    <property type="project" value="InterPro"/>
</dbReference>
<keyword evidence="2" id="KW-1185">Reference proteome</keyword>
<dbReference type="SUPFAM" id="SSF51695">
    <property type="entry name" value="PLC-like phosphodiesterases"/>
    <property type="match status" value="1"/>
</dbReference>
<sequence length="354" mass="40318">MKSLLLTVFLIFSVFFSGENPDNLKINELQVIGSHNSYKLAIDPELFKLVSKNAKDMSGLDYSHIGLSEQLNLGLRNLEIDVYSDTIGGKYATPLGMKLVKNQPEFDPSQKMKLPGFKVFHVQDIDFRSHNLLLRDDLKELKKWSDAHPAHEPVFITMNAKDDVIEKAGFTVPEKFTARSFDLLEEELKTNLGLNKLITPSGIQGKYSTLEEAVLHFNWPKLKNARGKFIFILDETGTKRKDFINNHPSLKGRIMFANAEPGTPEAAILIINDPKKDGMKIQEYVKKGYIVRTRADADTRQARENDYSQFEAAKASGAQIITTDYYRKSTHFKSDYEVFFEKGVFVRKNPVIHH</sequence>
<dbReference type="EMBL" id="FOXH01000009">
    <property type="protein sequence ID" value="SFQ06318.1"/>
    <property type="molecule type" value="Genomic_DNA"/>
</dbReference>
<dbReference type="InterPro" id="IPR032075">
    <property type="entry name" value="PI-PLC-C1"/>
</dbReference>
<name>A0A1I5VFI0_9BACT</name>
<organism evidence="1 2">
    <name type="scientific">Pseudarcicella hirudinis</name>
    <dbReference type="NCBI Taxonomy" id="1079859"/>
    <lineage>
        <taxon>Bacteria</taxon>
        <taxon>Pseudomonadati</taxon>
        <taxon>Bacteroidota</taxon>
        <taxon>Cytophagia</taxon>
        <taxon>Cytophagales</taxon>
        <taxon>Flectobacillaceae</taxon>
        <taxon>Pseudarcicella</taxon>
    </lineage>
</organism>
<dbReference type="GO" id="GO:0008081">
    <property type="term" value="F:phosphoric diester hydrolase activity"/>
    <property type="evidence" value="ECO:0007669"/>
    <property type="project" value="InterPro"/>
</dbReference>
<dbReference type="InterPro" id="IPR017946">
    <property type="entry name" value="PLC-like_Pdiesterase_TIM-brl"/>
</dbReference>
<dbReference type="RefSeq" id="WP_092018119.1">
    <property type="nucleotide sequence ID" value="NZ_FOXH01000009.1"/>
</dbReference>
<proteinExistence type="predicted"/>
<dbReference type="CDD" id="cd08589">
    <property type="entry name" value="PI-PLCc_SaPLC1_like"/>
    <property type="match status" value="1"/>
</dbReference>
<dbReference type="OrthoDB" id="195526at2"/>
<dbReference type="AlphaFoldDB" id="A0A1I5VFI0"/>
<dbReference type="STRING" id="1079859.SAMN04515674_10990"/>
<evidence type="ECO:0000313" key="1">
    <source>
        <dbReference type="EMBL" id="SFQ06318.1"/>
    </source>
</evidence>
<reference evidence="1 2" key="1">
    <citation type="submission" date="2016-10" db="EMBL/GenBank/DDBJ databases">
        <authorList>
            <person name="de Groot N.N."/>
        </authorList>
    </citation>
    <scope>NUCLEOTIDE SEQUENCE [LARGE SCALE GENOMIC DNA]</scope>
    <source>
        <strain evidence="2">E92,LMG 26720,CCM 7988</strain>
    </source>
</reference>
<dbReference type="Proteomes" id="UP000199306">
    <property type="component" value="Unassembled WGS sequence"/>
</dbReference>
<protein>
    <submittedName>
        <fullName evidence="1">Phosphoinositide phospholipase C, Ca2+-dependent</fullName>
    </submittedName>
</protein>